<dbReference type="PANTHER" id="PTHR42978">
    <property type="entry name" value="QUORUM-QUENCHING LACTONASE YTNP-RELATED-RELATED"/>
    <property type="match status" value="1"/>
</dbReference>
<sequence>MTDTHNGPRLSRRMLLGGLAAAPVAALGATSLVSAASAQTATPEMHPMAEFSRRTIGDIEVIALADGYATLPLNFMPELDQAKADKIATQNYKTHNPQVMNTAINGFIIRTADRTIAVDAGAPGFLAPTVGAWHNSLAIAGIDSNEIDTLFLTHAHADHVAAMTGQNGERLFPNAGLVLSEAEWAFAHNDSFLAQMPEDFQPMFHYARAQLSPYANGRDMISMSKETEIAPGVTAVPMPGHTPGHMGLRITSGNQSLMIWGDLVHAPAYQFAEPDWGIVFDADMEQAKQTRAKLLDQLSAERTMVAGMHLDFPALGYVERAAENYRYLTAPRDYGV</sequence>
<keyword evidence="2" id="KW-0479">Metal-binding</keyword>
<keyword evidence="5" id="KW-0732">Signal</keyword>
<keyword evidence="8" id="KW-1185">Reference proteome</keyword>
<dbReference type="Pfam" id="PF00753">
    <property type="entry name" value="Lactamase_B"/>
    <property type="match status" value="2"/>
</dbReference>
<keyword evidence="3" id="KW-0378">Hydrolase</keyword>
<dbReference type="EMBL" id="BSNI01000002">
    <property type="protein sequence ID" value="GLQ16468.1"/>
    <property type="molecule type" value="Genomic_DNA"/>
</dbReference>
<keyword evidence="4" id="KW-0862">Zinc</keyword>
<feature type="domain" description="Metallo-beta-lactamase" evidence="6">
    <location>
        <begin position="103"/>
        <end position="309"/>
    </location>
</feature>
<evidence type="ECO:0000313" key="8">
    <source>
        <dbReference type="Proteomes" id="UP001161405"/>
    </source>
</evidence>
<name>A0ABQ5UMM4_9HYPH</name>
<comment type="similarity">
    <text evidence="1">Belongs to the metallo-beta-lactamase superfamily.</text>
</comment>
<evidence type="ECO:0000256" key="2">
    <source>
        <dbReference type="ARBA" id="ARBA00022723"/>
    </source>
</evidence>
<reference evidence="7" key="2">
    <citation type="submission" date="2023-01" db="EMBL/GenBank/DDBJ databases">
        <title>Draft genome sequence of Maritalea porphyrae strain NBRC 107169.</title>
        <authorList>
            <person name="Sun Q."/>
            <person name="Mori K."/>
        </authorList>
    </citation>
    <scope>NUCLEOTIDE SEQUENCE</scope>
    <source>
        <strain evidence="7">NBRC 107169</strain>
    </source>
</reference>
<feature type="chain" id="PRO_5046930312" evidence="5">
    <location>
        <begin position="36"/>
        <end position="336"/>
    </location>
</feature>
<comment type="caution">
    <text evidence="7">The sequence shown here is derived from an EMBL/GenBank/DDBJ whole genome shotgun (WGS) entry which is preliminary data.</text>
</comment>
<dbReference type="SMART" id="SM00849">
    <property type="entry name" value="Lactamase_B"/>
    <property type="match status" value="1"/>
</dbReference>
<evidence type="ECO:0000313" key="7">
    <source>
        <dbReference type="EMBL" id="GLQ16468.1"/>
    </source>
</evidence>
<dbReference type="RefSeq" id="WP_284362109.1">
    <property type="nucleotide sequence ID" value="NZ_BSNI01000002.1"/>
</dbReference>
<evidence type="ECO:0000256" key="4">
    <source>
        <dbReference type="ARBA" id="ARBA00022833"/>
    </source>
</evidence>
<dbReference type="InterPro" id="IPR001279">
    <property type="entry name" value="Metallo-B-lactamas"/>
</dbReference>
<reference evidence="7" key="1">
    <citation type="journal article" date="2014" name="Int. J. Syst. Evol. Microbiol.">
        <title>Complete genome of a new Firmicutes species belonging to the dominant human colonic microbiota ('Ruminococcus bicirculans') reveals two chromosomes and a selective capacity to utilize plant glucans.</title>
        <authorList>
            <consortium name="NISC Comparative Sequencing Program"/>
            <person name="Wegmann U."/>
            <person name="Louis P."/>
            <person name="Goesmann A."/>
            <person name="Henrissat B."/>
            <person name="Duncan S.H."/>
            <person name="Flint H.J."/>
        </authorList>
    </citation>
    <scope>NUCLEOTIDE SEQUENCE</scope>
    <source>
        <strain evidence="7">NBRC 107169</strain>
    </source>
</reference>
<gene>
    <name evidence="7" type="ORF">GCM10007879_07170</name>
</gene>
<dbReference type="CDD" id="cd07720">
    <property type="entry name" value="OPHC2-like_MBL-fold"/>
    <property type="match status" value="1"/>
</dbReference>
<evidence type="ECO:0000256" key="1">
    <source>
        <dbReference type="ARBA" id="ARBA00007749"/>
    </source>
</evidence>
<evidence type="ECO:0000256" key="5">
    <source>
        <dbReference type="SAM" id="SignalP"/>
    </source>
</evidence>
<dbReference type="Proteomes" id="UP001161405">
    <property type="component" value="Unassembled WGS sequence"/>
</dbReference>
<proteinExistence type="inferred from homology"/>
<accession>A0ABQ5UMM4</accession>
<feature type="signal peptide" evidence="5">
    <location>
        <begin position="1"/>
        <end position="35"/>
    </location>
</feature>
<dbReference type="InterPro" id="IPR051013">
    <property type="entry name" value="MBL_superfamily_lactonases"/>
</dbReference>
<dbReference type="SUPFAM" id="SSF56281">
    <property type="entry name" value="Metallo-hydrolase/oxidoreductase"/>
    <property type="match status" value="1"/>
</dbReference>
<dbReference type="InterPro" id="IPR006311">
    <property type="entry name" value="TAT_signal"/>
</dbReference>
<dbReference type="PANTHER" id="PTHR42978:SF6">
    <property type="entry name" value="QUORUM-QUENCHING LACTONASE YTNP-RELATED"/>
    <property type="match status" value="1"/>
</dbReference>
<dbReference type="PROSITE" id="PS51318">
    <property type="entry name" value="TAT"/>
    <property type="match status" value="1"/>
</dbReference>
<evidence type="ECO:0000259" key="6">
    <source>
        <dbReference type="SMART" id="SM00849"/>
    </source>
</evidence>
<dbReference type="InterPro" id="IPR036866">
    <property type="entry name" value="RibonucZ/Hydroxyglut_hydro"/>
</dbReference>
<organism evidence="7 8">
    <name type="scientific">Maritalea porphyrae</name>
    <dbReference type="NCBI Taxonomy" id="880732"/>
    <lineage>
        <taxon>Bacteria</taxon>
        <taxon>Pseudomonadati</taxon>
        <taxon>Pseudomonadota</taxon>
        <taxon>Alphaproteobacteria</taxon>
        <taxon>Hyphomicrobiales</taxon>
        <taxon>Devosiaceae</taxon>
        <taxon>Maritalea</taxon>
    </lineage>
</organism>
<evidence type="ECO:0000256" key="3">
    <source>
        <dbReference type="ARBA" id="ARBA00022801"/>
    </source>
</evidence>
<protein>
    <submittedName>
        <fullName evidence="7">MBL fold metallo-hydrolase</fullName>
    </submittedName>
</protein>
<dbReference type="Gene3D" id="3.60.15.10">
    <property type="entry name" value="Ribonuclease Z/Hydroxyacylglutathione hydrolase-like"/>
    <property type="match status" value="1"/>
</dbReference>